<reference evidence="1 2" key="1">
    <citation type="submission" date="2019-05" db="EMBL/GenBank/DDBJ databases">
        <title>Another draft genome of Portunus trituberculatus and its Hox gene families provides insights of decapod evolution.</title>
        <authorList>
            <person name="Jeong J.-H."/>
            <person name="Song I."/>
            <person name="Kim S."/>
            <person name="Choi T."/>
            <person name="Kim D."/>
            <person name="Ryu S."/>
            <person name="Kim W."/>
        </authorList>
    </citation>
    <scope>NUCLEOTIDE SEQUENCE [LARGE SCALE GENOMIC DNA]</scope>
    <source>
        <tissue evidence="1">Muscle</tissue>
    </source>
</reference>
<dbReference type="Proteomes" id="UP000324222">
    <property type="component" value="Unassembled WGS sequence"/>
</dbReference>
<proteinExistence type="predicted"/>
<sequence length="69" mass="7731">MYLSSCVPLPLHPPGLNHLVKQSLFVCAVCPKKVSQTAHEALEHCKSREHYDCYQAHLKALEVSWGGED</sequence>
<organism evidence="1 2">
    <name type="scientific">Portunus trituberculatus</name>
    <name type="common">Swimming crab</name>
    <name type="synonym">Neptunus trituberculatus</name>
    <dbReference type="NCBI Taxonomy" id="210409"/>
    <lineage>
        <taxon>Eukaryota</taxon>
        <taxon>Metazoa</taxon>
        <taxon>Ecdysozoa</taxon>
        <taxon>Arthropoda</taxon>
        <taxon>Crustacea</taxon>
        <taxon>Multicrustacea</taxon>
        <taxon>Malacostraca</taxon>
        <taxon>Eumalacostraca</taxon>
        <taxon>Eucarida</taxon>
        <taxon>Decapoda</taxon>
        <taxon>Pleocyemata</taxon>
        <taxon>Brachyura</taxon>
        <taxon>Eubrachyura</taxon>
        <taxon>Portunoidea</taxon>
        <taxon>Portunidae</taxon>
        <taxon>Portuninae</taxon>
        <taxon>Portunus</taxon>
    </lineage>
</organism>
<keyword evidence="2" id="KW-1185">Reference proteome</keyword>
<gene>
    <name evidence="1" type="ORF">E2C01_044133</name>
</gene>
<dbReference type="EMBL" id="VSRR010009419">
    <property type="protein sequence ID" value="MPC50309.1"/>
    <property type="molecule type" value="Genomic_DNA"/>
</dbReference>
<dbReference type="AlphaFoldDB" id="A0A5B7FYK2"/>
<dbReference type="OrthoDB" id="6380683at2759"/>
<evidence type="ECO:0000313" key="2">
    <source>
        <dbReference type="Proteomes" id="UP000324222"/>
    </source>
</evidence>
<protein>
    <submittedName>
        <fullName evidence="1">Uncharacterized protein</fullName>
    </submittedName>
</protein>
<comment type="caution">
    <text evidence="1">The sequence shown here is derived from an EMBL/GenBank/DDBJ whole genome shotgun (WGS) entry which is preliminary data.</text>
</comment>
<evidence type="ECO:0000313" key="1">
    <source>
        <dbReference type="EMBL" id="MPC50309.1"/>
    </source>
</evidence>
<accession>A0A5B7FYK2</accession>
<name>A0A5B7FYK2_PORTR</name>